<comment type="caution">
    <text evidence="1">The sequence shown here is derived from an EMBL/GenBank/DDBJ whole genome shotgun (WGS) entry which is preliminary data.</text>
</comment>
<gene>
    <name evidence="1" type="ORF">SAMN05421828_10948</name>
</gene>
<name>A0A8G2FG80_ACIRU</name>
<organism evidence="1 2">
    <name type="scientific">Acidiphilium rubrum</name>
    <dbReference type="NCBI Taxonomy" id="526"/>
    <lineage>
        <taxon>Bacteria</taxon>
        <taxon>Pseudomonadati</taxon>
        <taxon>Pseudomonadota</taxon>
        <taxon>Alphaproteobacteria</taxon>
        <taxon>Acetobacterales</taxon>
        <taxon>Acidocellaceae</taxon>
        <taxon>Acidiphilium</taxon>
    </lineage>
</organism>
<dbReference type="EMBL" id="FTNE01000009">
    <property type="protein sequence ID" value="SIQ77306.1"/>
    <property type="molecule type" value="Genomic_DNA"/>
</dbReference>
<protein>
    <recommendedName>
        <fullName evidence="3">Phosphonate metabolism protein</fullName>
    </recommendedName>
</protein>
<evidence type="ECO:0000313" key="2">
    <source>
        <dbReference type="Proteomes" id="UP000186308"/>
    </source>
</evidence>
<sequence length="220" mass="23865">MMRAAVYYAPAADDPLWRAGTAWLGRDPEARLDIVQPDIEGLAAATASPRRYGFHATLKPPMALAHGLDRLIDDVRALAHDMVPFEAPRFTVARLDGFLALLEATPSAPLRALADACVVGLDHHRVGESADLVAKRAVGLDAVGEVYLRRFGYPYVLERWRFHMTLSERLAVPHPIEAAALEYFGAACATPRVIDSVAIYSESAPGAAFELITRIPLGAP</sequence>
<dbReference type="OrthoDB" id="4954742at2"/>
<dbReference type="AlphaFoldDB" id="A0A8G2FG80"/>
<evidence type="ECO:0008006" key="3">
    <source>
        <dbReference type="Google" id="ProtNLM"/>
    </source>
</evidence>
<accession>A0A8G2FG80</accession>
<reference evidence="1 2" key="1">
    <citation type="submission" date="2017-01" db="EMBL/GenBank/DDBJ databases">
        <authorList>
            <person name="Varghese N."/>
            <person name="Submissions S."/>
        </authorList>
    </citation>
    <scope>NUCLEOTIDE SEQUENCE [LARGE SCALE GENOMIC DNA]</scope>
    <source>
        <strain evidence="1 2">ATCC 35905</strain>
    </source>
</reference>
<dbReference type="RefSeq" id="WP_051657207.1">
    <property type="nucleotide sequence ID" value="NZ_FTNE01000009.1"/>
</dbReference>
<evidence type="ECO:0000313" key="1">
    <source>
        <dbReference type="EMBL" id="SIQ77306.1"/>
    </source>
</evidence>
<dbReference type="Pfam" id="PF06299">
    <property type="entry name" value="DUF1045"/>
    <property type="match status" value="1"/>
</dbReference>
<dbReference type="Proteomes" id="UP000186308">
    <property type="component" value="Unassembled WGS sequence"/>
</dbReference>
<proteinExistence type="predicted"/>
<dbReference type="InterPro" id="IPR009389">
    <property type="entry name" value="DUF1045"/>
</dbReference>
<keyword evidence="2" id="KW-1185">Reference proteome</keyword>